<evidence type="ECO:0000259" key="3">
    <source>
        <dbReference type="Pfam" id="PF22570"/>
    </source>
</evidence>
<evidence type="ECO:0000259" key="2">
    <source>
        <dbReference type="Pfam" id="PF09922"/>
    </source>
</evidence>
<evidence type="ECO:0000313" key="4">
    <source>
        <dbReference type="EMBL" id="TCN70208.1"/>
    </source>
</evidence>
<dbReference type="PANTHER" id="PTHR40763:SF5">
    <property type="entry name" value="MEMBRANE PROTEIN"/>
    <property type="match status" value="1"/>
</dbReference>
<proteinExistence type="predicted"/>
<dbReference type="Proteomes" id="UP000294830">
    <property type="component" value="Unassembled WGS sequence"/>
</dbReference>
<name>A0A4R2EM70_9BACT</name>
<keyword evidence="1" id="KW-0472">Membrane</keyword>
<feature type="domain" description="Cell wall-active antibiotics response LiaF-like C-terminal" evidence="2">
    <location>
        <begin position="157"/>
        <end position="216"/>
    </location>
</feature>
<dbReference type="InterPro" id="IPR054331">
    <property type="entry name" value="LiaF_TM"/>
</dbReference>
<keyword evidence="1" id="KW-0812">Transmembrane</keyword>
<gene>
    <name evidence="4" type="ORF">CLV25_104163</name>
</gene>
<comment type="caution">
    <text evidence="4">The sequence shown here is derived from an EMBL/GenBank/DDBJ whole genome shotgun (WGS) entry which is preliminary data.</text>
</comment>
<evidence type="ECO:0000313" key="5">
    <source>
        <dbReference type="Proteomes" id="UP000294830"/>
    </source>
</evidence>
<dbReference type="EMBL" id="SLWB01000004">
    <property type="protein sequence ID" value="TCN70208.1"/>
    <property type="molecule type" value="Genomic_DNA"/>
</dbReference>
<dbReference type="InterPro" id="IPR024425">
    <property type="entry name" value="LiaF-like_C"/>
</dbReference>
<evidence type="ECO:0000256" key="1">
    <source>
        <dbReference type="SAM" id="Phobius"/>
    </source>
</evidence>
<reference evidence="4 5" key="1">
    <citation type="submission" date="2019-03" db="EMBL/GenBank/DDBJ databases">
        <title>Genomic Encyclopedia of Archaeal and Bacterial Type Strains, Phase II (KMG-II): from individual species to whole genera.</title>
        <authorList>
            <person name="Goeker M."/>
        </authorList>
    </citation>
    <scope>NUCLEOTIDE SEQUENCE [LARGE SCALE GENOMIC DNA]</scope>
    <source>
        <strain evidence="4 5">RL-C</strain>
    </source>
</reference>
<dbReference type="Pfam" id="PF22570">
    <property type="entry name" value="LiaF-TM"/>
    <property type="match status" value="1"/>
</dbReference>
<feature type="transmembrane region" description="Helical" evidence="1">
    <location>
        <begin position="90"/>
        <end position="108"/>
    </location>
</feature>
<dbReference type="OrthoDB" id="129627at2"/>
<keyword evidence="1" id="KW-1133">Transmembrane helix</keyword>
<feature type="domain" description="LiaF transmembrane" evidence="3">
    <location>
        <begin position="17"/>
        <end position="112"/>
    </location>
</feature>
<feature type="transmembrane region" description="Helical" evidence="1">
    <location>
        <begin position="65"/>
        <end position="84"/>
    </location>
</feature>
<dbReference type="Pfam" id="PF09922">
    <property type="entry name" value="LiaF-like_C"/>
    <property type="match status" value="1"/>
</dbReference>
<feature type="transmembrane region" description="Helical" evidence="1">
    <location>
        <begin position="12"/>
        <end position="30"/>
    </location>
</feature>
<dbReference type="AlphaFoldDB" id="A0A4R2EM70"/>
<sequence>MRPCCSSQSRTMKKIAFGFVLIAAGFILMLEKMNLISPEITHWIFTWQMLLIVIGFVNIFSRESYVSGLILIMIGAFFLVPRIIDLPFNFIGMFWPILLIGGGVLLILKHSIRRPSDEKKTEGYFERNFSQSTTVETDGVVDDFNLFGGSKRRYTSKFRGGKFTNIFGGSEVDLSQAQFENDIAVVETICVFGGITLYVPSDWEVQVEVVSILGGFSDKRSFVRTSAVEPRKRLIVKGVCVFGGGEIKSV</sequence>
<protein>
    <submittedName>
        <fullName evidence="4">Putative membrane protein</fullName>
    </submittedName>
</protein>
<organism evidence="4 5">
    <name type="scientific">Acetobacteroides hydrogenigenes</name>
    <dbReference type="NCBI Taxonomy" id="979970"/>
    <lineage>
        <taxon>Bacteria</taxon>
        <taxon>Pseudomonadati</taxon>
        <taxon>Bacteroidota</taxon>
        <taxon>Bacteroidia</taxon>
        <taxon>Bacteroidales</taxon>
        <taxon>Rikenellaceae</taxon>
        <taxon>Acetobacteroides</taxon>
    </lineage>
</organism>
<feature type="transmembrane region" description="Helical" evidence="1">
    <location>
        <begin position="42"/>
        <end position="60"/>
    </location>
</feature>
<keyword evidence="5" id="KW-1185">Reference proteome</keyword>
<accession>A0A4R2EM70</accession>
<dbReference type="PANTHER" id="PTHR40763">
    <property type="entry name" value="MEMBRANE PROTEIN-RELATED"/>
    <property type="match status" value="1"/>
</dbReference>